<keyword evidence="2" id="KW-0732">Signal</keyword>
<dbReference type="InterPro" id="IPR011033">
    <property type="entry name" value="PRC_barrel-like_sf"/>
</dbReference>
<dbReference type="EMBL" id="BSOW01000057">
    <property type="protein sequence ID" value="GLR91896.1"/>
    <property type="molecule type" value="Genomic_DNA"/>
</dbReference>
<feature type="signal peptide" evidence="2">
    <location>
        <begin position="1"/>
        <end position="20"/>
    </location>
</feature>
<reference evidence="5" key="1">
    <citation type="journal article" date="2019" name="Int. J. Syst. Evol. Microbiol.">
        <title>The Global Catalogue of Microorganisms (GCM) 10K type strain sequencing project: providing services to taxonomists for standard genome sequencing and annotation.</title>
        <authorList>
            <consortium name="The Broad Institute Genomics Platform"/>
            <consortium name="The Broad Institute Genome Sequencing Center for Infectious Disease"/>
            <person name="Wu L."/>
            <person name="Ma J."/>
        </authorList>
    </citation>
    <scope>NUCLEOTIDE SEQUENCE [LARGE SCALE GENOMIC DNA]</scope>
    <source>
        <strain evidence="5">NBRC 102520</strain>
    </source>
</reference>
<evidence type="ECO:0000256" key="1">
    <source>
        <dbReference type="SAM" id="MobiDB-lite"/>
    </source>
</evidence>
<dbReference type="Gene3D" id="2.30.30.240">
    <property type="entry name" value="PRC-barrel domain"/>
    <property type="match status" value="1"/>
</dbReference>
<dbReference type="Proteomes" id="UP001156905">
    <property type="component" value="Unassembled WGS sequence"/>
</dbReference>
<feature type="compositionally biased region" description="Low complexity" evidence="1">
    <location>
        <begin position="128"/>
        <end position="157"/>
    </location>
</feature>
<protein>
    <submittedName>
        <fullName evidence="4">Photosystem reaction center subunit H</fullName>
    </submittedName>
</protein>
<gene>
    <name evidence="4" type="ORF">GCM10007857_86140</name>
</gene>
<evidence type="ECO:0000256" key="2">
    <source>
        <dbReference type="SAM" id="SignalP"/>
    </source>
</evidence>
<proteinExistence type="predicted"/>
<comment type="caution">
    <text evidence="4">The sequence shown here is derived from an EMBL/GenBank/DDBJ whole genome shotgun (WGS) entry which is preliminary data.</text>
</comment>
<organism evidence="4 5">
    <name type="scientific">Bradyrhizobium iriomotense</name>
    <dbReference type="NCBI Taxonomy" id="441950"/>
    <lineage>
        <taxon>Bacteria</taxon>
        <taxon>Pseudomonadati</taxon>
        <taxon>Pseudomonadota</taxon>
        <taxon>Alphaproteobacteria</taxon>
        <taxon>Hyphomicrobiales</taxon>
        <taxon>Nitrobacteraceae</taxon>
        <taxon>Bradyrhizobium</taxon>
    </lineage>
</organism>
<evidence type="ECO:0000313" key="4">
    <source>
        <dbReference type="EMBL" id="GLR91896.1"/>
    </source>
</evidence>
<sequence length="182" mass="18621">MKSIAAGLAGSALLATVAFAQQPTATTDKAPNAAATTTATTSATGDWRAAKMVGLKVYNEANESVGSINDLLMDKSGNIKLVVLGVGGFLGMGEHLVAVPFDKVKFSTEPVAYAATSTNPPGAPANRPATGTTPPSTTTGAATDRPAAPAASTSSTSKWYPDHAVFNATKDELKNMPEFKYD</sequence>
<feature type="chain" id="PRO_5046537464" evidence="2">
    <location>
        <begin position="21"/>
        <end position="182"/>
    </location>
</feature>
<feature type="region of interest" description="Disordered" evidence="1">
    <location>
        <begin position="115"/>
        <end position="158"/>
    </location>
</feature>
<dbReference type="InterPro" id="IPR027275">
    <property type="entry name" value="PRC-brl_dom"/>
</dbReference>
<dbReference type="Pfam" id="PF05239">
    <property type="entry name" value="PRC"/>
    <property type="match status" value="1"/>
</dbReference>
<name>A0ABQ6BH37_9BRAD</name>
<keyword evidence="5" id="KW-1185">Reference proteome</keyword>
<dbReference type="PANTHER" id="PTHR36505:SF1">
    <property type="entry name" value="BLR1072 PROTEIN"/>
    <property type="match status" value="1"/>
</dbReference>
<accession>A0ABQ6BH37</accession>
<dbReference type="SUPFAM" id="SSF50346">
    <property type="entry name" value="PRC-barrel domain"/>
    <property type="match status" value="1"/>
</dbReference>
<feature type="domain" description="PRC-barrel" evidence="3">
    <location>
        <begin position="49"/>
        <end position="105"/>
    </location>
</feature>
<dbReference type="PANTHER" id="PTHR36505">
    <property type="entry name" value="BLR1072 PROTEIN"/>
    <property type="match status" value="1"/>
</dbReference>
<evidence type="ECO:0000313" key="5">
    <source>
        <dbReference type="Proteomes" id="UP001156905"/>
    </source>
</evidence>
<evidence type="ECO:0000259" key="3">
    <source>
        <dbReference type="Pfam" id="PF05239"/>
    </source>
</evidence>